<dbReference type="Proteomes" id="UP000887579">
    <property type="component" value="Unplaced"/>
</dbReference>
<organism evidence="1 2">
    <name type="scientific">Panagrolaimus sp. ES5</name>
    <dbReference type="NCBI Taxonomy" id="591445"/>
    <lineage>
        <taxon>Eukaryota</taxon>
        <taxon>Metazoa</taxon>
        <taxon>Ecdysozoa</taxon>
        <taxon>Nematoda</taxon>
        <taxon>Chromadorea</taxon>
        <taxon>Rhabditida</taxon>
        <taxon>Tylenchina</taxon>
        <taxon>Panagrolaimomorpha</taxon>
        <taxon>Panagrolaimoidea</taxon>
        <taxon>Panagrolaimidae</taxon>
        <taxon>Panagrolaimus</taxon>
    </lineage>
</organism>
<protein>
    <submittedName>
        <fullName evidence="2">CCHC-type domain-containing protein</fullName>
    </submittedName>
</protein>
<sequence>MEGPPLRSSSRPAANANCCTDDDQRTELGENYGSLVYEDSVNNSAATTKTPRVYAKRCIKTLAELRAQYAGEPVYKGDDKTMESLNDDKHDYKAMDSSWNVKAVESSNDKAVESLYNAEASNADHFYGIYDNSHGSIGIDHEDICIGSLTNKKESAELNGDGNHQFVQQPNELPAAGNISALPLEIMSVEAQAVRQVDDAKAAYQQLQAAVNTANEMLKKMSKPSLQISEDIMAVIEVCLTDSPGWFLSILEGRNQRIDDLSQNLNETIIEKDELQLKLDESQKFKGLSAGEKLKLRSLGVDNLNDLIANYRQLQIQLSSAADIKVSRNVSRSKEDCLQKNIILANGDSMESSERTSCIPIPMPDKFTGKTRVELERYLRYFDRAVMSRGYPDSDKAIIIGNYIPSLQYTHDKLIRKNSSYLEIKAGLLNALGVESDVATFALRTSLDRIKKPDDKLYKELLEDVEKLVTQAFNDDNDQGDVELKKILIRLTEEDSNSIFGSTIIPHLSKDYTRLKELVLGVEAALLIKKQTALQLKRDLRSSSSNENEHSYPQFHKRFDPPRSYPNKDIRWSGGNQRDKERTIVQSSTTEVEKYPYNPPCSSPSKQNNGSKPLVCYKCEKPGHYARDCSEPDVQGVRQVKHIENYGLNGVVNIGNIAQTAEDIQMCGKKPVLDIFLDTVKVDAVLDSGACASVISEATLVKILKQRPKGIRRIEEEDPELFMKKRLVSANGSPLTVVNCLKMPISWGNNPPKLAKFFIVSELQQDVLIGTNVLQGDTSWIKALGIALRSNTANDGYCNVKKFNGVGCVMPQKENGIADRCNAHGIGDNFELYREKFNIVSCYCKNFIVKDGKCEAHSCSNEMDAVAEDVLELKFKKRNKKNNRHDSTKENAPQSPADVDINWRNRDPASGCKEKPGSTHHDAKALGTQKMVRNFNNLGSPNEHEHATAAQIQIQHESSSKEFNDRDRISIRHQNEYYGFYKNRGRHCCSKSKWSDDPLHARRSTQRNRGRHKEHQ</sequence>
<evidence type="ECO:0000313" key="2">
    <source>
        <dbReference type="WBParaSite" id="ES5_v2.g22741.t1"/>
    </source>
</evidence>
<dbReference type="WBParaSite" id="ES5_v2.g22741.t1">
    <property type="protein sequence ID" value="ES5_v2.g22741.t1"/>
    <property type="gene ID" value="ES5_v2.g22741"/>
</dbReference>
<proteinExistence type="predicted"/>
<accession>A0AC34FZG2</accession>
<reference evidence="2" key="1">
    <citation type="submission" date="2022-11" db="UniProtKB">
        <authorList>
            <consortium name="WormBaseParasite"/>
        </authorList>
    </citation>
    <scope>IDENTIFICATION</scope>
</reference>
<evidence type="ECO:0000313" key="1">
    <source>
        <dbReference type="Proteomes" id="UP000887579"/>
    </source>
</evidence>
<name>A0AC34FZG2_9BILA</name>